<name>A0A9X1YFG5_9BURK</name>
<dbReference type="AlphaFoldDB" id="A0A9X1YFG5"/>
<dbReference type="InterPro" id="IPR005119">
    <property type="entry name" value="LysR_subst-bd"/>
</dbReference>
<sequence length="244" mass="26766">MQAISLPSDTIDPRPYFPTVNEIAPNAASGAHDLTDSAVGLLRVTAPVTWGRAVLVPLLPAFLANHPRVRLQLTLLDRAVDLASEGYDLAIRLTPALPEGMVARRLAPLDYVACAAAKPKIRVRSPEDLATVPCLVYGEGDLHATWRFRDRTGRIQRVKVQGPLMINDGEAILRATQAGVGVAVLPRYLAGEALRDGSLRELLPTWTPLPPVGAEPHVLWLRDRYQPLKARLFIDHLLARLRVD</sequence>
<evidence type="ECO:0000313" key="4">
    <source>
        <dbReference type="Proteomes" id="UP001139353"/>
    </source>
</evidence>
<keyword evidence="4" id="KW-1185">Reference proteome</keyword>
<accession>A0A9X1YFG5</accession>
<dbReference type="EMBL" id="JAJLJH010000001">
    <property type="protein sequence ID" value="MCK9684986.1"/>
    <property type="molecule type" value="Genomic_DNA"/>
</dbReference>
<feature type="domain" description="LysR substrate-binding" evidence="2">
    <location>
        <begin position="38"/>
        <end position="241"/>
    </location>
</feature>
<organism evidence="3 4">
    <name type="scientific">Scleromatobacter humisilvae</name>
    <dbReference type="NCBI Taxonomy" id="2897159"/>
    <lineage>
        <taxon>Bacteria</taxon>
        <taxon>Pseudomonadati</taxon>
        <taxon>Pseudomonadota</taxon>
        <taxon>Betaproteobacteria</taxon>
        <taxon>Burkholderiales</taxon>
        <taxon>Sphaerotilaceae</taxon>
        <taxon>Scleromatobacter</taxon>
    </lineage>
</organism>
<evidence type="ECO:0000256" key="1">
    <source>
        <dbReference type="ARBA" id="ARBA00009437"/>
    </source>
</evidence>
<dbReference type="Pfam" id="PF03466">
    <property type="entry name" value="LysR_substrate"/>
    <property type="match status" value="1"/>
</dbReference>
<gene>
    <name evidence="3" type="ORF">LPC04_04610</name>
</gene>
<protein>
    <submittedName>
        <fullName evidence="3">Substrate binding domain-containing protein</fullName>
    </submittedName>
</protein>
<evidence type="ECO:0000259" key="2">
    <source>
        <dbReference type="Pfam" id="PF03466"/>
    </source>
</evidence>
<dbReference type="PANTHER" id="PTHR30537">
    <property type="entry name" value="HTH-TYPE TRANSCRIPTIONAL REGULATOR"/>
    <property type="match status" value="1"/>
</dbReference>
<proteinExistence type="inferred from homology"/>
<dbReference type="GO" id="GO:0043565">
    <property type="term" value="F:sequence-specific DNA binding"/>
    <property type="evidence" value="ECO:0007669"/>
    <property type="project" value="TreeGrafter"/>
</dbReference>
<comment type="caution">
    <text evidence="3">The sequence shown here is derived from an EMBL/GenBank/DDBJ whole genome shotgun (WGS) entry which is preliminary data.</text>
</comment>
<dbReference type="InterPro" id="IPR058163">
    <property type="entry name" value="LysR-type_TF_proteobact-type"/>
</dbReference>
<dbReference type="Proteomes" id="UP001139353">
    <property type="component" value="Unassembled WGS sequence"/>
</dbReference>
<dbReference type="PANTHER" id="PTHR30537:SF5">
    <property type="entry name" value="HTH-TYPE TRANSCRIPTIONAL ACTIVATOR TTDR-RELATED"/>
    <property type="match status" value="1"/>
</dbReference>
<dbReference type="GO" id="GO:0003700">
    <property type="term" value="F:DNA-binding transcription factor activity"/>
    <property type="evidence" value="ECO:0007669"/>
    <property type="project" value="TreeGrafter"/>
</dbReference>
<comment type="similarity">
    <text evidence="1">Belongs to the LysR transcriptional regulatory family.</text>
</comment>
<dbReference type="CDD" id="cd08422">
    <property type="entry name" value="PBP2_CrgA_like"/>
    <property type="match status" value="1"/>
</dbReference>
<evidence type="ECO:0000313" key="3">
    <source>
        <dbReference type="EMBL" id="MCK9684986.1"/>
    </source>
</evidence>
<dbReference type="Gene3D" id="3.40.190.290">
    <property type="match status" value="1"/>
</dbReference>
<reference evidence="3" key="1">
    <citation type="submission" date="2021-11" db="EMBL/GenBank/DDBJ databases">
        <title>BS-T2-15 a new species belonging to the Comamonadaceae family isolated from the soil of a French oak forest.</title>
        <authorList>
            <person name="Mieszkin S."/>
            <person name="Alain K."/>
        </authorList>
    </citation>
    <scope>NUCLEOTIDE SEQUENCE</scope>
    <source>
        <strain evidence="3">BS-T2-15</strain>
    </source>
</reference>
<dbReference type="SUPFAM" id="SSF53850">
    <property type="entry name" value="Periplasmic binding protein-like II"/>
    <property type="match status" value="1"/>
</dbReference>
<dbReference type="RefSeq" id="WP_275681005.1">
    <property type="nucleotide sequence ID" value="NZ_JAJLJH010000001.1"/>
</dbReference>
<dbReference type="GO" id="GO:0006351">
    <property type="term" value="P:DNA-templated transcription"/>
    <property type="evidence" value="ECO:0007669"/>
    <property type="project" value="TreeGrafter"/>
</dbReference>